<keyword evidence="6 7" id="KW-0472">Membrane</keyword>
<dbReference type="Proteomes" id="UP001380365">
    <property type="component" value="Unassembled WGS sequence"/>
</dbReference>
<dbReference type="PANTHER" id="PTHR48023:SF4">
    <property type="entry name" value="D-XYLOSE-PROTON SYMPORTER-LIKE 2"/>
    <property type="match status" value="1"/>
</dbReference>
<evidence type="ECO:0000313" key="9">
    <source>
        <dbReference type="EMBL" id="MEJ5095818.1"/>
    </source>
</evidence>
<protein>
    <submittedName>
        <fullName evidence="9">MFS transporter</fullName>
    </submittedName>
</protein>
<dbReference type="Gene3D" id="1.20.1250.20">
    <property type="entry name" value="MFS general substrate transporter like domains"/>
    <property type="match status" value="1"/>
</dbReference>
<evidence type="ECO:0000256" key="3">
    <source>
        <dbReference type="ARBA" id="ARBA00022448"/>
    </source>
</evidence>
<dbReference type="InterPro" id="IPR005829">
    <property type="entry name" value="Sugar_transporter_CS"/>
</dbReference>
<evidence type="ECO:0000256" key="6">
    <source>
        <dbReference type="ARBA" id="ARBA00023136"/>
    </source>
</evidence>
<evidence type="ECO:0000256" key="5">
    <source>
        <dbReference type="ARBA" id="ARBA00022989"/>
    </source>
</evidence>
<organism evidence="9 10">
    <name type="scientific">Sphingomonas molluscorum</name>
    <dbReference type="NCBI Taxonomy" id="418184"/>
    <lineage>
        <taxon>Bacteria</taxon>
        <taxon>Pseudomonadati</taxon>
        <taxon>Pseudomonadota</taxon>
        <taxon>Alphaproteobacteria</taxon>
        <taxon>Sphingomonadales</taxon>
        <taxon>Sphingomonadaceae</taxon>
        <taxon>Sphingomonas</taxon>
    </lineage>
</organism>
<dbReference type="InterPro" id="IPR005828">
    <property type="entry name" value="MFS_sugar_transport-like"/>
</dbReference>
<dbReference type="InterPro" id="IPR020846">
    <property type="entry name" value="MFS_dom"/>
</dbReference>
<dbReference type="PANTHER" id="PTHR48023">
    <property type="entry name" value="D-XYLOSE-PROTON SYMPORTER-LIKE 2"/>
    <property type="match status" value="1"/>
</dbReference>
<evidence type="ECO:0000256" key="4">
    <source>
        <dbReference type="ARBA" id="ARBA00022692"/>
    </source>
</evidence>
<dbReference type="PROSITE" id="PS00216">
    <property type="entry name" value="SUGAR_TRANSPORT_1"/>
    <property type="match status" value="1"/>
</dbReference>
<feature type="transmembrane region" description="Helical" evidence="7">
    <location>
        <begin position="30"/>
        <end position="50"/>
    </location>
</feature>
<reference evidence="9 10" key="1">
    <citation type="submission" date="2023-12" db="EMBL/GenBank/DDBJ databases">
        <title>Gut-associated functions are favored during microbiome assembly across C. elegans life.</title>
        <authorList>
            <person name="Zimmermann J."/>
        </authorList>
    </citation>
    <scope>NUCLEOTIDE SEQUENCE [LARGE SCALE GENOMIC DNA]</scope>
    <source>
        <strain evidence="9 10">JUb134</strain>
    </source>
</reference>
<keyword evidence="10" id="KW-1185">Reference proteome</keyword>
<dbReference type="PROSITE" id="PS50850">
    <property type="entry name" value="MFS"/>
    <property type="match status" value="1"/>
</dbReference>
<feature type="transmembrane region" description="Helical" evidence="7">
    <location>
        <begin position="71"/>
        <end position="91"/>
    </location>
</feature>
<evidence type="ECO:0000256" key="1">
    <source>
        <dbReference type="ARBA" id="ARBA00004141"/>
    </source>
</evidence>
<feature type="transmembrane region" description="Helical" evidence="7">
    <location>
        <begin position="103"/>
        <end position="120"/>
    </location>
</feature>
<dbReference type="RefSeq" id="WP_204991396.1">
    <property type="nucleotide sequence ID" value="NZ_JBBGZA010000001.1"/>
</dbReference>
<dbReference type="SUPFAM" id="SSF103473">
    <property type="entry name" value="MFS general substrate transporter"/>
    <property type="match status" value="1"/>
</dbReference>
<dbReference type="Pfam" id="PF00083">
    <property type="entry name" value="Sugar_tr"/>
    <property type="match status" value="1"/>
</dbReference>
<evidence type="ECO:0000313" key="10">
    <source>
        <dbReference type="Proteomes" id="UP001380365"/>
    </source>
</evidence>
<sequence length="178" mass="18035">MERHRSDDRRAMSAGSIADAGDAAGSEGRVTGAIVLSALGAALGGLLFGFDTAVISGTTTALQARFALSDASLGFTVASALIGTVIGSLVAGAPADRFGRKPMLLVIAVAYVVSSLGAALDARDRRASVRGVPARHPAAARQPAVVRYQGTRPRGAGGARPVRLRLSAVSTNGTDLRL</sequence>
<gene>
    <name evidence="9" type="ORF">WH159_14905</name>
</gene>
<evidence type="ECO:0000259" key="8">
    <source>
        <dbReference type="PROSITE" id="PS50850"/>
    </source>
</evidence>
<dbReference type="InterPro" id="IPR036259">
    <property type="entry name" value="MFS_trans_sf"/>
</dbReference>
<keyword evidence="5 7" id="KW-1133">Transmembrane helix</keyword>
<comment type="caution">
    <text evidence="9">The sequence shown here is derived from an EMBL/GenBank/DDBJ whole genome shotgun (WGS) entry which is preliminary data.</text>
</comment>
<keyword evidence="4 7" id="KW-0812">Transmembrane</keyword>
<dbReference type="EMBL" id="JBBGZA010000001">
    <property type="protein sequence ID" value="MEJ5095818.1"/>
    <property type="molecule type" value="Genomic_DNA"/>
</dbReference>
<keyword evidence="3" id="KW-0813">Transport</keyword>
<evidence type="ECO:0000256" key="2">
    <source>
        <dbReference type="ARBA" id="ARBA00010992"/>
    </source>
</evidence>
<proteinExistence type="inferred from homology"/>
<comment type="subcellular location">
    <subcellularLocation>
        <location evidence="1">Membrane</location>
        <topology evidence="1">Multi-pass membrane protein</topology>
    </subcellularLocation>
</comment>
<feature type="domain" description="Major facilitator superfamily (MFS) profile" evidence="8">
    <location>
        <begin position="37"/>
        <end position="178"/>
    </location>
</feature>
<comment type="similarity">
    <text evidence="2">Belongs to the major facilitator superfamily. Sugar transporter (TC 2.A.1.1) family.</text>
</comment>
<accession>A0ABU8Q8L4</accession>
<name>A0ABU8Q8L4_9SPHN</name>
<dbReference type="InterPro" id="IPR050820">
    <property type="entry name" value="MFS_Sugar_Transporter"/>
</dbReference>
<evidence type="ECO:0000256" key="7">
    <source>
        <dbReference type="SAM" id="Phobius"/>
    </source>
</evidence>